<protein>
    <submittedName>
        <fullName evidence="1">Uncharacterized protein</fullName>
    </submittedName>
</protein>
<evidence type="ECO:0000313" key="1">
    <source>
        <dbReference type="EMBL" id="CAB4133689.1"/>
    </source>
</evidence>
<dbReference type="EMBL" id="LR796274">
    <property type="protein sequence ID" value="CAB4133689.1"/>
    <property type="molecule type" value="Genomic_DNA"/>
</dbReference>
<organism evidence="1">
    <name type="scientific">uncultured Caudovirales phage</name>
    <dbReference type="NCBI Taxonomy" id="2100421"/>
    <lineage>
        <taxon>Viruses</taxon>
        <taxon>Duplodnaviria</taxon>
        <taxon>Heunggongvirae</taxon>
        <taxon>Uroviricota</taxon>
        <taxon>Caudoviricetes</taxon>
        <taxon>Peduoviridae</taxon>
        <taxon>Maltschvirus</taxon>
        <taxon>Maltschvirus maltsch</taxon>
    </lineage>
</organism>
<proteinExistence type="predicted"/>
<name>A0A6J5LPR4_9CAUD</name>
<sequence length="53" mass="6616">MITVLTGADSTINIFKERNSMNWLKTLWDRIRLEIKYRRKLRELRKRDPFTYK</sequence>
<reference evidence="1" key="1">
    <citation type="submission" date="2020-04" db="EMBL/GenBank/DDBJ databases">
        <authorList>
            <person name="Chiriac C."/>
            <person name="Salcher M."/>
            <person name="Ghai R."/>
            <person name="Kavagutti S V."/>
        </authorList>
    </citation>
    <scope>NUCLEOTIDE SEQUENCE</scope>
</reference>
<gene>
    <name evidence="1" type="ORF">UFOVP257_411</name>
</gene>
<accession>A0A6J5LPR4</accession>